<keyword evidence="2" id="KW-0732">Signal</keyword>
<feature type="chain" id="PRO_5042587632" description="SWIM-type domain-containing protein" evidence="2">
    <location>
        <begin position="28"/>
        <end position="253"/>
    </location>
</feature>
<protein>
    <recommendedName>
        <fullName evidence="5">SWIM-type domain-containing protein</fullName>
    </recommendedName>
</protein>
<sequence length="253" mass="26301">MASPSLPAPRALLTSLIDAIAAIPLDAEPPAPPPRPGRDHHPTGHEESSSSSSTNALRRVPFAHRHLIVTLHVLFPNQLLPALDLLDRGLVTRLVLDPPTGTPPPDRAPPPSFYYVHSAQSGSARRRKRSGSASANGTGKAYTVRLAAWNCTCAAFAFAAFAAVAGPVAEGVASTSAMDLDGDVADGGREEGGWSFGGMNFTGADSNAVDEAAPACKHLLACLLAERWSAALGRYVVERRVGRGGMAGIVADV</sequence>
<reference evidence="3" key="2">
    <citation type="submission" date="2023-06" db="EMBL/GenBank/DDBJ databases">
        <authorList>
            <consortium name="Lawrence Berkeley National Laboratory"/>
            <person name="Haridas S."/>
            <person name="Hensen N."/>
            <person name="Bonometti L."/>
            <person name="Westerberg I."/>
            <person name="Brannstrom I.O."/>
            <person name="Guillou S."/>
            <person name="Cros-Aarteil S."/>
            <person name="Calhoun S."/>
            <person name="Kuo A."/>
            <person name="Mondo S."/>
            <person name="Pangilinan J."/>
            <person name="Riley R."/>
            <person name="Labutti K."/>
            <person name="Andreopoulos B."/>
            <person name="Lipzen A."/>
            <person name="Chen C."/>
            <person name="Yanf M."/>
            <person name="Daum C."/>
            <person name="Ng V."/>
            <person name="Clum A."/>
            <person name="Steindorff A."/>
            <person name="Ohm R."/>
            <person name="Martin F."/>
            <person name="Silar P."/>
            <person name="Natvig D."/>
            <person name="Lalanne C."/>
            <person name="Gautier V."/>
            <person name="Ament-Velasquez S.L."/>
            <person name="Kruys A."/>
            <person name="Hutchinson M.I."/>
            <person name="Powell A.J."/>
            <person name="Barry K."/>
            <person name="Miller A.N."/>
            <person name="Grigoriev I.V."/>
            <person name="Debuchy R."/>
            <person name="Gladieux P."/>
            <person name="Thoren M.H."/>
            <person name="Johannesson H."/>
        </authorList>
    </citation>
    <scope>NUCLEOTIDE SEQUENCE</scope>
    <source>
        <strain evidence="3">CBS 955.72</strain>
    </source>
</reference>
<comment type="caution">
    <text evidence="3">The sequence shown here is derived from an EMBL/GenBank/DDBJ whole genome shotgun (WGS) entry which is preliminary data.</text>
</comment>
<feature type="compositionally biased region" description="Pro residues" evidence="1">
    <location>
        <begin position="100"/>
        <end position="112"/>
    </location>
</feature>
<dbReference type="AlphaFoldDB" id="A0AAJ0H8F1"/>
<feature type="region of interest" description="Disordered" evidence="1">
    <location>
        <begin position="97"/>
        <end position="137"/>
    </location>
</feature>
<dbReference type="Proteomes" id="UP001275084">
    <property type="component" value="Unassembled WGS sequence"/>
</dbReference>
<reference evidence="3" key="1">
    <citation type="journal article" date="2023" name="Mol. Phylogenet. Evol.">
        <title>Genome-scale phylogeny and comparative genomics of the fungal order Sordariales.</title>
        <authorList>
            <person name="Hensen N."/>
            <person name="Bonometti L."/>
            <person name="Westerberg I."/>
            <person name="Brannstrom I.O."/>
            <person name="Guillou S."/>
            <person name="Cros-Aarteil S."/>
            <person name="Calhoun S."/>
            <person name="Haridas S."/>
            <person name="Kuo A."/>
            <person name="Mondo S."/>
            <person name="Pangilinan J."/>
            <person name="Riley R."/>
            <person name="LaButti K."/>
            <person name="Andreopoulos B."/>
            <person name="Lipzen A."/>
            <person name="Chen C."/>
            <person name="Yan M."/>
            <person name="Daum C."/>
            <person name="Ng V."/>
            <person name="Clum A."/>
            <person name="Steindorff A."/>
            <person name="Ohm R.A."/>
            <person name="Martin F."/>
            <person name="Silar P."/>
            <person name="Natvig D.O."/>
            <person name="Lalanne C."/>
            <person name="Gautier V."/>
            <person name="Ament-Velasquez S.L."/>
            <person name="Kruys A."/>
            <person name="Hutchinson M.I."/>
            <person name="Powell A.J."/>
            <person name="Barry K."/>
            <person name="Miller A.N."/>
            <person name="Grigoriev I.V."/>
            <person name="Debuchy R."/>
            <person name="Gladieux P."/>
            <person name="Hiltunen Thoren M."/>
            <person name="Johannesson H."/>
        </authorList>
    </citation>
    <scope>NUCLEOTIDE SEQUENCE</scope>
    <source>
        <strain evidence="3">CBS 955.72</strain>
    </source>
</reference>
<proteinExistence type="predicted"/>
<feature type="compositionally biased region" description="Basic and acidic residues" evidence="1">
    <location>
        <begin position="36"/>
        <end position="48"/>
    </location>
</feature>
<evidence type="ECO:0000313" key="4">
    <source>
        <dbReference type="Proteomes" id="UP001275084"/>
    </source>
</evidence>
<evidence type="ECO:0000313" key="3">
    <source>
        <dbReference type="EMBL" id="KAK3343716.1"/>
    </source>
</evidence>
<feature type="signal peptide" evidence="2">
    <location>
        <begin position="1"/>
        <end position="27"/>
    </location>
</feature>
<gene>
    <name evidence="3" type="ORF">B0T25DRAFT_305096</name>
</gene>
<evidence type="ECO:0008006" key="5">
    <source>
        <dbReference type="Google" id="ProtNLM"/>
    </source>
</evidence>
<feature type="region of interest" description="Disordered" evidence="1">
    <location>
        <begin position="24"/>
        <end position="55"/>
    </location>
</feature>
<organism evidence="3 4">
    <name type="scientific">Lasiosphaeria hispida</name>
    <dbReference type="NCBI Taxonomy" id="260671"/>
    <lineage>
        <taxon>Eukaryota</taxon>
        <taxon>Fungi</taxon>
        <taxon>Dikarya</taxon>
        <taxon>Ascomycota</taxon>
        <taxon>Pezizomycotina</taxon>
        <taxon>Sordariomycetes</taxon>
        <taxon>Sordariomycetidae</taxon>
        <taxon>Sordariales</taxon>
        <taxon>Lasiosphaeriaceae</taxon>
        <taxon>Lasiosphaeria</taxon>
    </lineage>
</organism>
<evidence type="ECO:0000256" key="2">
    <source>
        <dbReference type="SAM" id="SignalP"/>
    </source>
</evidence>
<evidence type="ECO:0000256" key="1">
    <source>
        <dbReference type="SAM" id="MobiDB-lite"/>
    </source>
</evidence>
<name>A0AAJ0H8F1_9PEZI</name>
<keyword evidence="4" id="KW-1185">Reference proteome</keyword>
<dbReference type="EMBL" id="JAUIQD010000007">
    <property type="protein sequence ID" value="KAK3343716.1"/>
    <property type="molecule type" value="Genomic_DNA"/>
</dbReference>
<accession>A0AAJ0H8F1</accession>